<name>A0A0U1L5Q2_9FIRM</name>
<accession>A0A0U1L5Q2</accession>
<protein>
    <submittedName>
        <fullName evidence="1">Uncharacterized protein</fullName>
    </submittedName>
</protein>
<evidence type="ECO:0000313" key="2">
    <source>
        <dbReference type="Proteomes" id="UP000049855"/>
    </source>
</evidence>
<dbReference type="EMBL" id="CTRP01000014">
    <property type="protein sequence ID" value="CQR74483.1"/>
    <property type="molecule type" value="Genomic_DNA"/>
</dbReference>
<dbReference type="Proteomes" id="UP000049855">
    <property type="component" value="Unassembled WGS sequence"/>
</dbReference>
<dbReference type="AlphaFoldDB" id="A0A0U1L5Q2"/>
<organism evidence="1 2">
    <name type="scientific">Sporomusa ovata</name>
    <dbReference type="NCBI Taxonomy" id="2378"/>
    <lineage>
        <taxon>Bacteria</taxon>
        <taxon>Bacillati</taxon>
        <taxon>Bacillota</taxon>
        <taxon>Negativicutes</taxon>
        <taxon>Selenomonadales</taxon>
        <taxon>Sporomusaceae</taxon>
        <taxon>Sporomusa</taxon>
    </lineage>
</organism>
<reference evidence="2" key="1">
    <citation type="submission" date="2015-03" db="EMBL/GenBank/DDBJ databases">
        <authorList>
            <person name="Nijsse Bart"/>
        </authorList>
    </citation>
    <scope>NUCLEOTIDE SEQUENCE [LARGE SCALE GENOMIC DNA]</scope>
</reference>
<proteinExistence type="predicted"/>
<gene>
    <name evidence="1" type="ORF">SpAn4DRAFT_0945</name>
</gene>
<evidence type="ECO:0000313" key="1">
    <source>
        <dbReference type="EMBL" id="CQR74483.1"/>
    </source>
</evidence>
<keyword evidence="2" id="KW-1185">Reference proteome</keyword>
<sequence length="49" mass="5525">MVIVKQAVLLTPVHGFPAPSQSDWLQWQLCEIAPRYSGVTVPAFNRLPY</sequence>